<evidence type="ECO:0000313" key="2">
    <source>
        <dbReference type="EMBL" id="XDQ74128.1"/>
    </source>
</evidence>
<evidence type="ECO:0000256" key="1">
    <source>
        <dbReference type="SAM" id="Phobius"/>
    </source>
</evidence>
<dbReference type="RefSeq" id="WP_369146670.1">
    <property type="nucleotide sequence ID" value="NZ_CP163444.1"/>
</dbReference>
<keyword evidence="1" id="KW-1133">Transmembrane helix</keyword>
<dbReference type="AlphaFoldDB" id="A0AB39T3C9"/>
<gene>
    <name evidence="2" type="ORF">AB5J54_27995</name>
</gene>
<feature type="transmembrane region" description="Helical" evidence="1">
    <location>
        <begin position="77"/>
        <end position="102"/>
    </location>
</feature>
<name>A0AB39T3C9_9ACTN</name>
<keyword evidence="1" id="KW-0472">Membrane</keyword>
<proteinExistence type="predicted"/>
<feature type="transmembrane region" description="Helical" evidence="1">
    <location>
        <begin position="47"/>
        <end position="65"/>
    </location>
</feature>
<accession>A0AB39T3C9</accession>
<dbReference type="Pfam" id="PF19744">
    <property type="entry name" value="DUF6232"/>
    <property type="match status" value="1"/>
</dbReference>
<keyword evidence="1" id="KW-0812">Transmembrane</keyword>
<sequence>MARRKVIKVEVSKRVLWIGAEAYPLQNIARATTVKFKPQRARAVGRFVKYLLITGLLAVAAIAVAQSGEVSGSDREMITQGATVTAAVLVVTFLVQLVVALFEKTYYALVIETSGNPLTLLASVDRDEVHQIVHEIMRAIEDPAFSGFVKQMVTYNIGSMRDFYNASGPGSVGRMGSDRSR</sequence>
<dbReference type="EMBL" id="CP163444">
    <property type="protein sequence ID" value="XDQ74128.1"/>
    <property type="molecule type" value="Genomic_DNA"/>
</dbReference>
<organism evidence="2">
    <name type="scientific">Streptomyces sp. R44</name>
    <dbReference type="NCBI Taxonomy" id="3238633"/>
    <lineage>
        <taxon>Bacteria</taxon>
        <taxon>Bacillati</taxon>
        <taxon>Actinomycetota</taxon>
        <taxon>Actinomycetes</taxon>
        <taxon>Kitasatosporales</taxon>
        <taxon>Streptomycetaceae</taxon>
        <taxon>Streptomyces</taxon>
    </lineage>
</organism>
<reference evidence="2" key="1">
    <citation type="submission" date="2024-07" db="EMBL/GenBank/DDBJ databases">
        <authorList>
            <person name="Yu S.T."/>
        </authorList>
    </citation>
    <scope>NUCLEOTIDE SEQUENCE</scope>
    <source>
        <strain evidence="2">R44</strain>
    </source>
</reference>
<dbReference type="InterPro" id="IPR045629">
    <property type="entry name" value="DUF6232"/>
</dbReference>
<protein>
    <submittedName>
        <fullName evidence="2">DUF6232 family protein</fullName>
    </submittedName>
</protein>